<keyword evidence="3" id="KW-1185">Reference proteome</keyword>
<protein>
    <submittedName>
        <fullName evidence="2">Uncharacterized protein</fullName>
    </submittedName>
</protein>
<dbReference type="AlphaFoldDB" id="A0A8T0HIF1"/>
<sequence length="122" mass="13370">TPSSATPIPLSHHHLLIKNNIPFSLTPLQNGDLLPHPRSPSRLNASSDSNPSLPESTSLARIRDSTDLSRFLATIRPFPEARSKLSSSAEVCSPKTNTKPVISCVFVDFSSKVYVLGRLCWF</sequence>
<evidence type="ECO:0000313" key="3">
    <source>
        <dbReference type="Proteomes" id="UP000822688"/>
    </source>
</evidence>
<organism evidence="2 3">
    <name type="scientific">Ceratodon purpureus</name>
    <name type="common">Fire moss</name>
    <name type="synonym">Dicranum purpureum</name>
    <dbReference type="NCBI Taxonomy" id="3225"/>
    <lineage>
        <taxon>Eukaryota</taxon>
        <taxon>Viridiplantae</taxon>
        <taxon>Streptophyta</taxon>
        <taxon>Embryophyta</taxon>
        <taxon>Bryophyta</taxon>
        <taxon>Bryophytina</taxon>
        <taxon>Bryopsida</taxon>
        <taxon>Dicranidae</taxon>
        <taxon>Pseudoditrichales</taxon>
        <taxon>Ditrichaceae</taxon>
        <taxon>Ceratodon</taxon>
    </lineage>
</organism>
<comment type="caution">
    <text evidence="2">The sequence shown here is derived from an EMBL/GenBank/DDBJ whole genome shotgun (WGS) entry which is preliminary data.</text>
</comment>
<evidence type="ECO:0000256" key="1">
    <source>
        <dbReference type="SAM" id="MobiDB-lite"/>
    </source>
</evidence>
<feature type="non-terminal residue" evidence="2">
    <location>
        <position position="1"/>
    </location>
</feature>
<name>A0A8T0HIF1_CERPU</name>
<reference evidence="2 3" key="1">
    <citation type="submission" date="2020-06" db="EMBL/GenBank/DDBJ databases">
        <title>WGS assembly of Ceratodon purpureus strain R40.</title>
        <authorList>
            <person name="Carey S.B."/>
            <person name="Jenkins J."/>
            <person name="Shu S."/>
            <person name="Lovell J.T."/>
            <person name="Sreedasyam A."/>
            <person name="Maumus F."/>
            <person name="Tiley G.P."/>
            <person name="Fernandez-Pozo N."/>
            <person name="Barry K."/>
            <person name="Chen C."/>
            <person name="Wang M."/>
            <person name="Lipzen A."/>
            <person name="Daum C."/>
            <person name="Saski C.A."/>
            <person name="Payton A.C."/>
            <person name="Mcbreen J.C."/>
            <person name="Conrad R.E."/>
            <person name="Kollar L.M."/>
            <person name="Olsson S."/>
            <person name="Huttunen S."/>
            <person name="Landis J.B."/>
            <person name="Wickett N.J."/>
            <person name="Johnson M.G."/>
            <person name="Rensing S.A."/>
            <person name="Grimwood J."/>
            <person name="Schmutz J."/>
            <person name="Mcdaniel S.F."/>
        </authorList>
    </citation>
    <scope>NUCLEOTIDE SEQUENCE [LARGE SCALE GENOMIC DNA]</scope>
    <source>
        <strain evidence="2 3">R40</strain>
    </source>
</reference>
<accession>A0A8T0HIF1</accession>
<dbReference type="Proteomes" id="UP000822688">
    <property type="component" value="Chromosome 6"/>
</dbReference>
<evidence type="ECO:0000313" key="2">
    <source>
        <dbReference type="EMBL" id="KAG0570379.1"/>
    </source>
</evidence>
<feature type="compositionally biased region" description="Polar residues" evidence="1">
    <location>
        <begin position="41"/>
        <end position="59"/>
    </location>
</feature>
<proteinExistence type="predicted"/>
<dbReference type="EMBL" id="CM026427">
    <property type="protein sequence ID" value="KAG0570379.1"/>
    <property type="molecule type" value="Genomic_DNA"/>
</dbReference>
<feature type="region of interest" description="Disordered" evidence="1">
    <location>
        <begin position="28"/>
        <end position="59"/>
    </location>
</feature>
<gene>
    <name evidence="2" type="ORF">KC19_6G157700</name>
</gene>